<proteinExistence type="predicted"/>
<organism evidence="1 2">
    <name type="scientific">Mycoplasmopsis arginini</name>
    <name type="common">Mycoplasma arginini</name>
    <dbReference type="NCBI Taxonomy" id="2094"/>
    <lineage>
        <taxon>Bacteria</taxon>
        <taxon>Bacillati</taxon>
        <taxon>Mycoplasmatota</taxon>
        <taxon>Mycoplasmoidales</taxon>
        <taxon>Metamycoplasmataceae</taxon>
        <taxon>Mycoplasmopsis</taxon>
    </lineage>
</organism>
<name>A0AA43U1I0_MYCAR</name>
<protein>
    <submittedName>
        <fullName evidence="1">Uncharacterized protein</fullName>
    </submittedName>
</protein>
<accession>A0AA43U1I0</accession>
<comment type="caution">
    <text evidence="1">The sequence shown here is derived from an EMBL/GenBank/DDBJ whole genome shotgun (WGS) entry which is preliminary data.</text>
</comment>
<dbReference type="EMBL" id="JAPFAR010000012">
    <property type="protein sequence ID" value="MDI3349432.1"/>
    <property type="molecule type" value="Genomic_DNA"/>
</dbReference>
<gene>
    <name evidence="1" type="ORF">DCBHLPFO_00690</name>
</gene>
<dbReference type="AlphaFoldDB" id="A0AA43U1I0"/>
<sequence length="104" mass="12303">MTQVDYNKLRLDVLEKMIYSRGIECKMKKDEMIKMLKLDDEGKYHTPMKETTYEKSDNGYVIGIDLRNHSHLVQIGNLVLKKDAKNLMRYANGLVYYWGKQKLI</sequence>
<dbReference type="Proteomes" id="UP001162175">
    <property type="component" value="Unassembled WGS sequence"/>
</dbReference>
<reference evidence="1" key="1">
    <citation type="submission" date="2022-11" db="EMBL/GenBank/DDBJ databases">
        <title>Draft genome of Mycoplasma arginini isolated from fly.</title>
        <authorList>
            <person name="Severgnini M."/>
            <person name="Gioia G."/>
            <person name="Cremonesi P."/>
            <person name="Moroni P."/>
            <person name="Addis M.F."/>
            <person name="Castiglioni B."/>
        </authorList>
    </citation>
    <scope>NUCLEOTIDE SEQUENCE</scope>
    <source>
        <strain evidence="1">QMP CG1-1632</strain>
    </source>
</reference>
<evidence type="ECO:0000313" key="1">
    <source>
        <dbReference type="EMBL" id="MDI3349432.1"/>
    </source>
</evidence>
<evidence type="ECO:0000313" key="2">
    <source>
        <dbReference type="Proteomes" id="UP001162175"/>
    </source>
</evidence>